<keyword evidence="4" id="KW-1185">Reference proteome</keyword>
<feature type="compositionally biased region" description="Low complexity" evidence="2">
    <location>
        <begin position="364"/>
        <end position="377"/>
    </location>
</feature>
<dbReference type="InterPro" id="IPR010905">
    <property type="entry name" value="Glyco_hydro_88"/>
</dbReference>
<feature type="region of interest" description="Disordered" evidence="2">
    <location>
        <begin position="347"/>
        <end position="383"/>
    </location>
</feature>
<dbReference type="OrthoDB" id="9812931at2"/>
<evidence type="ECO:0000313" key="4">
    <source>
        <dbReference type="Proteomes" id="UP000078148"/>
    </source>
</evidence>
<dbReference type="EMBL" id="CP013023">
    <property type="protein sequence ID" value="ANF95528.1"/>
    <property type="molecule type" value="Genomic_DNA"/>
</dbReference>
<dbReference type="InterPro" id="IPR052043">
    <property type="entry name" value="PolySaccharide_Degr_Enz"/>
</dbReference>
<accession>A0A172ZD38</accession>
<organism evidence="3 4">
    <name type="scientific">Paenibacillus bovis</name>
    <dbReference type="NCBI Taxonomy" id="1616788"/>
    <lineage>
        <taxon>Bacteria</taxon>
        <taxon>Bacillati</taxon>
        <taxon>Bacillota</taxon>
        <taxon>Bacilli</taxon>
        <taxon>Bacillales</taxon>
        <taxon>Paenibacillaceae</taxon>
        <taxon>Paenibacillus</taxon>
    </lineage>
</organism>
<dbReference type="Gene3D" id="1.50.10.10">
    <property type="match status" value="1"/>
</dbReference>
<name>A0A172ZD38_9BACL</name>
<dbReference type="KEGG" id="pbv:AR543_05570"/>
<dbReference type="GO" id="GO:0016787">
    <property type="term" value="F:hydrolase activity"/>
    <property type="evidence" value="ECO:0007669"/>
    <property type="project" value="UniProtKB-KW"/>
</dbReference>
<dbReference type="InterPro" id="IPR012341">
    <property type="entry name" value="6hp_glycosidase-like_sf"/>
</dbReference>
<dbReference type="Pfam" id="PF07470">
    <property type="entry name" value="Glyco_hydro_88"/>
    <property type="match status" value="1"/>
</dbReference>
<dbReference type="GO" id="GO:0005975">
    <property type="term" value="P:carbohydrate metabolic process"/>
    <property type="evidence" value="ECO:0007669"/>
    <property type="project" value="InterPro"/>
</dbReference>
<dbReference type="RefSeq" id="WP_060532528.1">
    <property type="nucleotide sequence ID" value="NZ_CP013023.1"/>
</dbReference>
<gene>
    <name evidence="3" type="ORF">AR543_05570</name>
</gene>
<evidence type="ECO:0000256" key="2">
    <source>
        <dbReference type="SAM" id="MobiDB-lite"/>
    </source>
</evidence>
<reference evidence="3 4" key="2">
    <citation type="journal article" date="2016" name="Int. J. Syst. Evol. Microbiol.">
        <title>Paenibacillus bovis sp. nov., isolated from raw yak (Bos grunniens) milk.</title>
        <authorList>
            <person name="Gao C."/>
            <person name="Han J."/>
            <person name="Liu Z."/>
            <person name="Xu X."/>
            <person name="Hang F."/>
            <person name="Wu Z."/>
        </authorList>
    </citation>
    <scope>NUCLEOTIDE SEQUENCE [LARGE SCALE GENOMIC DNA]</scope>
    <source>
        <strain evidence="3 4">BD3526</strain>
    </source>
</reference>
<dbReference type="STRING" id="1616788.AR543_05570"/>
<dbReference type="PANTHER" id="PTHR33886">
    <property type="entry name" value="UNSATURATED RHAMNOGALACTURONAN HYDROLASE (EUROFUNG)"/>
    <property type="match status" value="1"/>
</dbReference>
<reference evidence="4" key="1">
    <citation type="submission" date="2015-10" db="EMBL/GenBank/DDBJ databases">
        <title>Genome of Paenibacillus bovis sp. nov.</title>
        <authorList>
            <person name="Wu Z."/>
            <person name="Gao C."/>
            <person name="Liu Z."/>
            <person name="Zheng H."/>
        </authorList>
    </citation>
    <scope>NUCLEOTIDE SEQUENCE [LARGE SCALE GENOMIC DNA]</scope>
    <source>
        <strain evidence="4">BD3526</strain>
    </source>
</reference>
<keyword evidence="1 3" id="KW-0378">Hydrolase</keyword>
<proteinExistence type="predicted"/>
<dbReference type="Proteomes" id="UP000078148">
    <property type="component" value="Chromosome"/>
</dbReference>
<dbReference type="AlphaFoldDB" id="A0A172ZD38"/>
<evidence type="ECO:0000313" key="3">
    <source>
        <dbReference type="EMBL" id="ANF95528.1"/>
    </source>
</evidence>
<sequence length="383" mass="43137">MPALQFDEQHIKQVIDRVVDRTFNMDFHWDWPGGVAFYGVCEAYEATGKREYLDRLRVWVDENIADGLPPLSVNGVSIGHCLLTLYEATGEEQYLQIAKEMAEFLDTKAERFAEGIFQHTVNSVTDVFPQQAWVDTMFMAGYYLLRIGHLLGNQRYFDDGLRQYHGHEELLQDPDTNLYYHGWDHMNQNHMSSIYWARGNSWAALTMSKALKYIPVQHPSYMIIDGSMRDQLSTLVRLQSPEGLWHTVLDDESSYLETSGSAGIAAALLTQGRMYNKYTQKSIDGILARIKDDGTVTGVSAGTAVMNDIDGYRQVPEKRIQGWGQGLTLAFLAQILRTKEDLYGQTMTKSAAPEVSRSTAPEMSASTEQASESSEARSGVETL</sequence>
<dbReference type="PANTHER" id="PTHR33886:SF8">
    <property type="entry name" value="UNSATURATED RHAMNOGALACTURONAN HYDROLASE (EUROFUNG)"/>
    <property type="match status" value="1"/>
</dbReference>
<evidence type="ECO:0000256" key="1">
    <source>
        <dbReference type="ARBA" id="ARBA00022801"/>
    </source>
</evidence>
<protein>
    <submittedName>
        <fullName evidence="3">Rhamnogalacturonyl hydrolase</fullName>
    </submittedName>
</protein>
<dbReference type="SUPFAM" id="SSF48208">
    <property type="entry name" value="Six-hairpin glycosidases"/>
    <property type="match status" value="1"/>
</dbReference>
<dbReference type="InterPro" id="IPR008928">
    <property type="entry name" value="6-hairpin_glycosidase_sf"/>
</dbReference>